<keyword evidence="4" id="KW-0560">Oxidoreductase</keyword>
<evidence type="ECO:0000256" key="4">
    <source>
        <dbReference type="ARBA" id="ARBA00023002"/>
    </source>
</evidence>
<dbReference type="PRINTS" id="PR00081">
    <property type="entry name" value="GDHRDH"/>
</dbReference>
<dbReference type="SUPFAM" id="SSF51735">
    <property type="entry name" value="NAD(P)-binding Rossmann-fold domains"/>
    <property type="match status" value="1"/>
</dbReference>
<organism evidence="5 6">
    <name type="scientific">Talaromyces rugulosus</name>
    <name type="common">Penicillium rugulosum</name>
    <dbReference type="NCBI Taxonomy" id="121627"/>
    <lineage>
        <taxon>Eukaryota</taxon>
        <taxon>Fungi</taxon>
        <taxon>Dikarya</taxon>
        <taxon>Ascomycota</taxon>
        <taxon>Pezizomycotina</taxon>
        <taxon>Eurotiomycetes</taxon>
        <taxon>Eurotiomycetidae</taxon>
        <taxon>Eurotiales</taxon>
        <taxon>Trichocomaceae</taxon>
        <taxon>Talaromyces</taxon>
        <taxon>Talaromyces sect. Islandici</taxon>
    </lineage>
</organism>
<evidence type="ECO:0000313" key="6">
    <source>
        <dbReference type="Proteomes" id="UP000509510"/>
    </source>
</evidence>
<gene>
    <name evidence="5" type="ORF">TRUGW13939_09322</name>
</gene>
<evidence type="ECO:0000256" key="2">
    <source>
        <dbReference type="ARBA" id="ARBA00006484"/>
    </source>
</evidence>
<dbReference type="InterPro" id="IPR036291">
    <property type="entry name" value="NAD(P)-bd_dom_sf"/>
</dbReference>
<proteinExistence type="inferred from homology"/>
<evidence type="ECO:0000256" key="3">
    <source>
        <dbReference type="ARBA" id="ARBA00022857"/>
    </source>
</evidence>
<dbReference type="CDD" id="cd07061">
    <property type="entry name" value="HP_HAP_like"/>
    <property type="match status" value="1"/>
</dbReference>
<dbReference type="Gene3D" id="3.40.50.720">
    <property type="entry name" value="NAD(P)-binding Rossmann-like Domain"/>
    <property type="match status" value="1"/>
</dbReference>
<comment type="subcellular location">
    <subcellularLocation>
        <location evidence="1">Endoplasmic reticulum</location>
    </subcellularLocation>
</comment>
<dbReference type="AlphaFoldDB" id="A0A7H8R715"/>
<dbReference type="PANTHER" id="PTHR43899:SF13">
    <property type="entry name" value="RH59310P"/>
    <property type="match status" value="1"/>
</dbReference>
<dbReference type="RefSeq" id="XP_035348338.1">
    <property type="nucleotide sequence ID" value="XM_035492445.1"/>
</dbReference>
<evidence type="ECO:0000313" key="5">
    <source>
        <dbReference type="EMBL" id="QKX62164.1"/>
    </source>
</evidence>
<dbReference type="InterPro" id="IPR051019">
    <property type="entry name" value="VLCFA-Steroid_DH"/>
</dbReference>
<dbReference type="Pfam" id="PF00328">
    <property type="entry name" value="His_Phos_2"/>
    <property type="match status" value="1"/>
</dbReference>
<comment type="similarity">
    <text evidence="2">Belongs to the short-chain dehydrogenases/reductases (SDR) family.</text>
</comment>
<dbReference type="Gene3D" id="3.40.50.1240">
    <property type="entry name" value="Phosphoglycerate mutase-like"/>
    <property type="match status" value="1"/>
</dbReference>
<dbReference type="EMBL" id="CP055902">
    <property type="protein sequence ID" value="QKX62164.1"/>
    <property type="molecule type" value="Genomic_DNA"/>
</dbReference>
<dbReference type="InterPro" id="IPR002347">
    <property type="entry name" value="SDR_fam"/>
</dbReference>
<dbReference type="Pfam" id="PF00106">
    <property type="entry name" value="adh_short"/>
    <property type="match status" value="1"/>
</dbReference>
<dbReference type="InterPro" id="IPR029033">
    <property type="entry name" value="His_PPase_superfam"/>
</dbReference>
<keyword evidence="6" id="KW-1185">Reference proteome</keyword>
<accession>A0A7H8R715</accession>
<keyword evidence="3" id="KW-0521">NADP</keyword>
<name>A0A7H8R715_TALRU</name>
<sequence length="902" mass="100513">MQLQTFFASVGVAVSGLALTRLLQEAFIFVRPSSLPRYLSRDENSESWAFVSGASDGIGLGFAHELCKRGFNVFLHGRNREKLSRVQDELQTLYPTRKTEIVVYDASQITEDIDDAILGAVAEARLTVLVNNVGGMAMIKPSPYVKLHDFSFSDMQTVLDVNANFTAHLTRILLPRLMRSQPALVMNISSIAKLGFPWLVPYSATKAFVLALGDALSAEMRADQHDVDVLGVIVGSVSTAGLQVNESFFVPSAQAMASASLDRVGCGRLSVWGYWSHRLRGLVLDVMSQKTIQRGAAKELRKLRQDVLDQAQKKKYLQKRSLLTASRKRHRAGLPPRVTASHLRTFPPTPGNLFLFFLHCITSDTRCTMTSINFRDPYSKEELKKLYPAHLKLQLVQVFLRHGERTPVSARFQNAGLPTYWPYCSVARRMTSMVATSNDLSSWDALQWRRQIETFGHDDEAVSTRGPGGETEAIWQVFVQAGELTDKGRQTTFQLGQRLRTLYVDQLGFMPKIKSDAEDIYLRSTHMPRAIESLQQAFMGMYPAGSRTANFAAPAIVTRSVADETAFPNDASCRRFRQLSRLFADRAAQRWNNSDDMEYLNKLWSKWMPVDTPRVAVDSHPRLSGIMDSINASRAHGPATRLPPQFYDQKAQDIIQKISVEEWFAGYNENVEYRKLGIGSLMGDIVDRMANVAVGGSWYSEVASSRSTGSQVPIKFALTGCHDTTLAAILFSLGAFNSAEWPPFTSSIAIELFAPNEEHQAGGASGTILEEFAQPSDGNKSSSPGILSFLKKRPDSSKQSASSFSTLSDIARVPLSEMDDTQRKALRQYYVRLRYNDRVMRVPGCVSKSSNHLPGDDSFCTLEAFKEIVDKYTPKQWKSECLDNVNEGMFGKDNADKSTSGY</sequence>
<protein>
    <submittedName>
        <fullName evidence="5">Uncharacterized protein</fullName>
    </submittedName>
</protein>
<dbReference type="KEGG" id="trg:TRUGW13939_09322"/>
<dbReference type="SUPFAM" id="SSF53254">
    <property type="entry name" value="Phosphoglycerate mutase-like"/>
    <property type="match status" value="1"/>
</dbReference>
<dbReference type="InterPro" id="IPR000560">
    <property type="entry name" value="His_Pase_clade-2"/>
</dbReference>
<dbReference type="PROSITE" id="PS00061">
    <property type="entry name" value="ADH_SHORT"/>
    <property type="match status" value="1"/>
</dbReference>
<dbReference type="PANTHER" id="PTHR43899">
    <property type="entry name" value="RH59310P"/>
    <property type="match status" value="1"/>
</dbReference>
<reference evidence="6" key="1">
    <citation type="submission" date="2020-06" db="EMBL/GenBank/DDBJ databases">
        <title>A chromosome-scale genome assembly of Talaromyces rugulosus W13939.</title>
        <authorList>
            <person name="Wang B."/>
            <person name="Guo L."/>
            <person name="Ye K."/>
            <person name="Wang L."/>
        </authorList>
    </citation>
    <scope>NUCLEOTIDE SEQUENCE [LARGE SCALE GENOMIC DNA]</scope>
    <source>
        <strain evidence="6">W13939</strain>
    </source>
</reference>
<dbReference type="OrthoDB" id="10257284at2759"/>
<dbReference type="InterPro" id="IPR020904">
    <property type="entry name" value="Sc_DH/Rdtase_CS"/>
</dbReference>
<evidence type="ECO:0000256" key="1">
    <source>
        <dbReference type="ARBA" id="ARBA00004240"/>
    </source>
</evidence>
<dbReference type="GeneID" id="55996805"/>
<dbReference type="GO" id="GO:0016491">
    <property type="term" value="F:oxidoreductase activity"/>
    <property type="evidence" value="ECO:0007669"/>
    <property type="project" value="UniProtKB-KW"/>
</dbReference>
<dbReference type="GO" id="GO:0005783">
    <property type="term" value="C:endoplasmic reticulum"/>
    <property type="evidence" value="ECO:0007669"/>
    <property type="project" value="UniProtKB-SubCell"/>
</dbReference>
<dbReference type="Proteomes" id="UP000509510">
    <property type="component" value="Chromosome V"/>
</dbReference>